<evidence type="ECO:0000256" key="2">
    <source>
        <dbReference type="ARBA" id="ARBA00022801"/>
    </source>
</evidence>
<dbReference type="PROSITE" id="PS00018">
    <property type="entry name" value="EF_HAND_1"/>
    <property type="match status" value="2"/>
</dbReference>
<keyword evidence="3" id="KW-0136">Cellulose degradation</keyword>
<keyword evidence="10" id="KW-1185">Reference proteome</keyword>
<evidence type="ECO:0000256" key="1">
    <source>
        <dbReference type="ARBA" id="ARBA00022729"/>
    </source>
</evidence>
<keyword evidence="5" id="KW-0326">Glycosidase</keyword>
<feature type="region of interest" description="Disordered" evidence="7">
    <location>
        <begin position="76"/>
        <end position="96"/>
    </location>
</feature>
<dbReference type="InterPro" id="IPR002105">
    <property type="entry name" value="Dockerin_1_rpt"/>
</dbReference>
<dbReference type="AlphaFoldDB" id="W4V6A2"/>
<name>W4V6A2_9FIRM</name>
<dbReference type="STRING" id="1294263.JCM21531_1713"/>
<dbReference type="InterPro" id="IPR016134">
    <property type="entry name" value="Dockerin_dom"/>
</dbReference>
<evidence type="ECO:0000313" key="9">
    <source>
        <dbReference type="EMBL" id="GAE88279.1"/>
    </source>
</evidence>
<dbReference type="Proteomes" id="UP000019109">
    <property type="component" value="Unassembled WGS sequence"/>
</dbReference>
<dbReference type="InterPro" id="IPR018247">
    <property type="entry name" value="EF_Hand_1_Ca_BS"/>
</dbReference>
<dbReference type="FunFam" id="1.10.1330.10:FF:000001">
    <property type="entry name" value="Endoglucanase D"/>
    <property type="match status" value="1"/>
</dbReference>
<dbReference type="PROSITE" id="PS00448">
    <property type="entry name" value="CLOS_CELLULOSOME_RPT"/>
    <property type="match status" value="2"/>
</dbReference>
<keyword evidence="4" id="KW-0119">Carbohydrate metabolism</keyword>
<comment type="caution">
    <text evidence="9">The sequence shown here is derived from an EMBL/GenBank/DDBJ whole genome shotgun (WGS) entry which is preliminary data.</text>
</comment>
<sequence length="168" mass="18445">MVENRIHHTFWCINPNSGDTGGLVGNDWSTWDEEKYGLLKPALWQTKDGKFIGLDHKIPLGSNGISLGEYYGTPQVSDPPATPTPTKPINSPTPEVSPTPAFIYGDINDDGKINSSDLTALRRIIVKSPPENANMDAADVNADGKVNSTDYSILKRYLLRSITELPYN</sequence>
<evidence type="ECO:0000256" key="6">
    <source>
        <dbReference type="ARBA" id="ARBA00023326"/>
    </source>
</evidence>
<keyword evidence="6" id="KW-0624">Polysaccharide degradation</keyword>
<dbReference type="Gene3D" id="1.10.1330.10">
    <property type="entry name" value="Dockerin domain"/>
    <property type="match status" value="1"/>
</dbReference>
<reference evidence="9" key="1">
    <citation type="journal article" date="2014" name="Genome Announc.">
        <title>Draft Genome Sequence of Clostridium straminisolvens Strain JCM 21531T, Isolated from a Cellulose-Degrading Bacterial Community.</title>
        <authorList>
            <person name="Yuki M."/>
            <person name="Oshima K."/>
            <person name="Suda W."/>
            <person name="Sakamoto M."/>
            <person name="Kitamura K."/>
            <person name="Iida T."/>
            <person name="Hattori M."/>
            <person name="Ohkuma M."/>
        </authorList>
    </citation>
    <scope>NUCLEOTIDE SEQUENCE [LARGE SCALE GENOMIC DNA]</scope>
    <source>
        <strain evidence="9">JCM 21531</strain>
    </source>
</reference>
<proteinExistence type="predicted"/>
<dbReference type="InterPro" id="IPR036439">
    <property type="entry name" value="Dockerin_dom_sf"/>
</dbReference>
<dbReference type="Gene3D" id="3.20.20.80">
    <property type="entry name" value="Glycosidases"/>
    <property type="match status" value="1"/>
</dbReference>
<evidence type="ECO:0000259" key="8">
    <source>
        <dbReference type="PROSITE" id="PS51766"/>
    </source>
</evidence>
<dbReference type="SUPFAM" id="SSF63446">
    <property type="entry name" value="Type I dockerin domain"/>
    <property type="match status" value="1"/>
</dbReference>
<evidence type="ECO:0000256" key="7">
    <source>
        <dbReference type="SAM" id="MobiDB-lite"/>
    </source>
</evidence>
<dbReference type="EMBL" id="BAVR01000016">
    <property type="protein sequence ID" value="GAE88279.1"/>
    <property type="molecule type" value="Genomic_DNA"/>
</dbReference>
<dbReference type="Pfam" id="PF00404">
    <property type="entry name" value="Dockerin_1"/>
    <property type="match status" value="1"/>
</dbReference>
<evidence type="ECO:0000313" key="10">
    <source>
        <dbReference type="Proteomes" id="UP000019109"/>
    </source>
</evidence>
<gene>
    <name evidence="9" type="ORF">JCM21531_1713</name>
</gene>
<dbReference type="GO" id="GO:0030245">
    <property type="term" value="P:cellulose catabolic process"/>
    <property type="evidence" value="ECO:0007669"/>
    <property type="project" value="UniProtKB-KW"/>
</dbReference>
<keyword evidence="2" id="KW-0378">Hydrolase</keyword>
<accession>W4V6A2</accession>
<keyword evidence="1" id="KW-0732">Signal</keyword>
<evidence type="ECO:0000256" key="5">
    <source>
        <dbReference type="ARBA" id="ARBA00023295"/>
    </source>
</evidence>
<protein>
    <submittedName>
        <fullName evidence="9">Endoglucanase</fullName>
    </submittedName>
</protein>
<feature type="domain" description="Dockerin" evidence="8">
    <location>
        <begin position="100"/>
        <end position="167"/>
    </location>
</feature>
<dbReference type="CDD" id="cd14256">
    <property type="entry name" value="Dockerin_I"/>
    <property type="match status" value="1"/>
</dbReference>
<organism evidence="9 10">
    <name type="scientific">Acetivibrio straminisolvens JCM 21531</name>
    <dbReference type="NCBI Taxonomy" id="1294263"/>
    <lineage>
        <taxon>Bacteria</taxon>
        <taxon>Bacillati</taxon>
        <taxon>Bacillota</taxon>
        <taxon>Clostridia</taxon>
        <taxon>Eubacteriales</taxon>
        <taxon>Oscillospiraceae</taxon>
        <taxon>Acetivibrio</taxon>
    </lineage>
</organism>
<feature type="compositionally biased region" description="Polar residues" evidence="7">
    <location>
        <begin position="87"/>
        <end position="96"/>
    </location>
</feature>
<evidence type="ECO:0000256" key="4">
    <source>
        <dbReference type="ARBA" id="ARBA00023277"/>
    </source>
</evidence>
<dbReference type="PROSITE" id="PS51766">
    <property type="entry name" value="DOCKERIN"/>
    <property type="match status" value="1"/>
</dbReference>
<dbReference type="SUPFAM" id="SSF51445">
    <property type="entry name" value="(Trans)glycosidases"/>
    <property type="match status" value="1"/>
</dbReference>
<evidence type="ECO:0000256" key="3">
    <source>
        <dbReference type="ARBA" id="ARBA00023001"/>
    </source>
</evidence>
<dbReference type="GO" id="GO:0004553">
    <property type="term" value="F:hydrolase activity, hydrolyzing O-glycosyl compounds"/>
    <property type="evidence" value="ECO:0007669"/>
    <property type="project" value="InterPro"/>
</dbReference>
<dbReference type="InterPro" id="IPR017853">
    <property type="entry name" value="GH"/>
</dbReference>